<evidence type="ECO:0000256" key="1">
    <source>
        <dbReference type="ARBA" id="ARBA00004906"/>
    </source>
</evidence>
<sequence length="196" mass="22304">MATADQSGSLIAPEEKKIVLRIRRPEEEEGVEFGISESAAALSETLKKMLEDGAAADGVITLPNVRRYTVPLIVAYLETHATVTASVCQDRDRKYAFDRQFAAGKDHYFLKGLLLDALTLKIEALADLMAQKIADYMLNKSYKYQFIVLRGREPTTEEKERWNQILPNIGWEEQRRKEEQDEVEERLAEANINSLI</sequence>
<name>A0ABD3D134_9LAMI</name>
<evidence type="ECO:0000256" key="3">
    <source>
        <dbReference type="ARBA" id="ARBA00022786"/>
    </source>
</evidence>
<dbReference type="InterPro" id="IPR011333">
    <property type="entry name" value="SKP1/BTB/POZ_sf"/>
</dbReference>
<dbReference type="EMBL" id="JAVIJP010000027">
    <property type="protein sequence ID" value="KAL3635970.1"/>
    <property type="molecule type" value="Genomic_DNA"/>
</dbReference>
<protein>
    <recommendedName>
        <fullName evidence="4">SKP1 component POZ domain-containing protein</fullName>
    </recommendedName>
</protein>
<evidence type="ECO:0000313" key="6">
    <source>
        <dbReference type="Proteomes" id="UP001632038"/>
    </source>
</evidence>
<dbReference type="Gene3D" id="3.30.710.10">
    <property type="entry name" value="Potassium Channel Kv1.1, Chain A"/>
    <property type="match status" value="1"/>
</dbReference>
<proteinExistence type="inferred from homology"/>
<gene>
    <name evidence="5" type="ORF">CASFOL_020517</name>
</gene>
<dbReference type="GO" id="GO:0009867">
    <property type="term" value="P:jasmonic acid mediated signaling pathway"/>
    <property type="evidence" value="ECO:0007669"/>
    <property type="project" value="UniProtKB-ARBA"/>
</dbReference>
<dbReference type="InterPro" id="IPR016897">
    <property type="entry name" value="SKP1"/>
</dbReference>
<dbReference type="InterPro" id="IPR016073">
    <property type="entry name" value="Skp1_comp_POZ"/>
</dbReference>
<comment type="similarity">
    <text evidence="2">Belongs to the SKP1 family.</text>
</comment>
<dbReference type="SUPFAM" id="SSF54695">
    <property type="entry name" value="POZ domain"/>
    <property type="match status" value="1"/>
</dbReference>
<dbReference type="SMART" id="SM00512">
    <property type="entry name" value="Skp1"/>
    <property type="match status" value="1"/>
</dbReference>
<keyword evidence="6" id="KW-1185">Reference proteome</keyword>
<reference evidence="6" key="1">
    <citation type="journal article" date="2024" name="IScience">
        <title>Strigolactones Initiate the Formation of Haustorium-like Structures in Castilleja.</title>
        <authorList>
            <person name="Buerger M."/>
            <person name="Peterson D."/>
            <person name="Chory J."/>
        </authorList>
    </citation>
    <scope>NUCLEOTIDE SEQUENCE [LARGE SCALE GENOMIC DNA]</scope>
</reference>
<dbReference type="PANTHER" id="PTHR11165">
    <property type="entry name" value="SKP1"/>
    <property type="match status" value="1"/>
</dbReference>
<accession>A0ABD3D134</accession>
<dbReference type="InterPro" id="IPR036296">
    <property type="entry name" value="SKP1-like_dim_sf"/>
</dbReference>
<dbReference type="InterPro" id="IPR001232">
    <property type="entry name" value="SKP1-like"/>
</dbReference>
<dbReference type="Pfam" id="PF03931">
    <property type="entry name" value="Skp1_POZ"/>
    <property type="match status" value="1"/>
</dbReference>
<evidence type="ECO:0000259" key="4">
    <source>
        <dbReference type="Pfam" id="PF03931"/>
    </source>
</evidence>
<evidence type="ECO:0000313" key="5">
    <source>
        <dbReference type="EMBL" id="KAL3635970.1"/>
    </source>
</evidence>
<keyword evidence="3" id="KW-0833">Ubl conjugation pathway</keyword>
<organism evidence="5 6">
    <name type="scientific">Castilleja foliolosa</name>
    <dbReference type="NCBI Taxonomy" id="1961234"/>
    <lineage>
        <taxon>Eukaryota</taxon>
        <taxon>Viridiplantae</taxon>
        <taxon>Streptophyta</taxon>
        <taxon>Embryophyta</taxon>
        <taxon>Tracheophyta</taxon>
        <taxon>Spermatophyta</taxon>
        <taxon>Magnoliopsida</taxon>
        <taxon>eudicotyledons</taxon>
        <taxon>Gunneridae</taxon>
        <taxon>Pentapetalae</taxon>
        <taxon>asterids</taxon>
        <taxon>lamiids</taxon>
        <taxon>Lamiales</taxon>
        <taxon>Orobanchaceae</taxon>
        <taxon>Pedicularideae</taxon>
        <taxon>Castillejinae</taxon>
        <taxon>Castilleja</taxon>
    </lineage>
</organism>
<feature type="domain" description="SKP1 component POZ" evidence="4">
    <location>
        <begin position="31"/>
        <end position="80"/>
    </location>
</feature>
<dbReference type="AlphaFoldDB" id="A0ABD3D134"/>
<evidence type="ECO:0000256" key="2">
    <source>
        <dbReference type="ARBA" id="ARBA00009993"/>
    </source>
</evidence>
<dbReference type="SUPFAM" id="SSF81382">
    <property type="entry name" value="Skp1 dimerisation domain-like"/>
    <property type="match status" value="1"/>
</dbReference>
<comment type="pathway">
    <text evidence="1">Protein modification; protein ubiquitination.</text>
</comment>
<comment type="caution">
    <text evidence="5">The sequence shown here is derived from an EMBL/GenBank/DDBJ whole genome shotgun (WGS) entry which is preliminary data.</text>
</comment>
<dbReference type="Proteomes" id="UP001632038">
    <property type="component" value="Unassembled WGS sequence"/>
</dbReference>